<gene>
    <name evidence="1" type="ORF">DRF57_23160</name>
</gene>
<sequence>MQKLKSPNYKKIYKDIINRKYPDKIKQCHSILCKQELSTLDIIKINSLLFDEESKETTIANQQHKSYDFSTIQEILEYQKKNALNNSQLAIHFKLSRNTVAKWRKINFI</sequence>
<organism evidence="1 2">
    <name type="scientific">Chryseobacterium rhizosphaerae</name>
    <dbReference type="NCBI Taxonomy" id="395937"/>
    <lineage>
        <taxon>Bacteria</taxon>
        <taxon>Pseudomonadati</taxon>
        <taxon>Bacteroidota</taxon>
        <taxon>Flavobacteriia</taxon>
        <taxon>Flavobacteriales</taxon>
        <taxon>Weeksellaceae</taxon>
        <taxon>Chryseobacterium group</taxon>
        <taxon>Chryseobacterium</taxon>
    </lineage>
</organism>
<name>A0ABX9IDQ1_9FLAO</name>
<dbReference type="EMBL" id="QNUF01000057">
    <property type="protein sequence ID" value="REC69232.1"/>
    <property type="molecule type" value="Genomic_DNA"/>
</dbReference>
<reference evidence="1 2" key="1">
    <citation type="journal article" date="2010" name="Syst. Appl. Microbiol.">
        <title>Four new species of Chryseobacterium from the rhizosphere of coastal sand dune plants, Chryseobacterium elymi sp. nov., Chryseobacterium hagamense sp. nov., Chryseobacterium lathyri sp. nov. and Chryseobacterium rhizosphaerae sp. nov.</title>
        <authorList>
            <person name="Cho S.H."/>
            <person name="Lee K.S."/>
            <person name="Shin D.S."/>
            <person name="Han J.H."/>
            <person name="Park K.S."/>
            <person name="Lee C.H."/>
            <person name="Park K.H."/>
            <person name="Kim S.B."/>
        </authorList>
    </citation>
    <scope>NUCLEOTIDE SEQUENCE [LARGE SCALE GENOMIC DNA]</scope>
    <source>
        <strain evidence="1 2">KCTC 22548</strain>
    </source>
</reference>
<dbReference type="SUPFAM" id="SSF48295">
    <property type="entry name" value="TrpR-like"/>
    <property type="match status" value="1"/>
</dbReference>
<dbReference type="RefSeq" id="WP_115921104.1">
    <property type="nucleotide sequence ID" value="NZ_BJYH01000054.1"/>
</dbReference>
<accession>A0ABX9IDQ1</accession>
<evidence type="ECO:0000313" key="2">
    <source>
        <dbReference type="Proteomes" id="UP000256491"/>
    </source>
</evidence>
<proteinExistence type="predicted"/>
<comment type="caution">
    <text evidence="1">The sequence shown here is derived from an EMBL/GenBank/DDBJ whole genome shotgun (WGS) entry which is preliminary data.</text>
</comment>
<dbReference type="Proteomes" id="UP000256491">
    <property type="component" value="Unassembled WGS sequence"/>
</dbReference>
<evidence type="ECO:0000313" key="1">
    <source>
        <dbReference type="EMBL" id="REC69232.1"/>
    </source>
</evidence>
<protein>
    <submittedName>
        <fullName evidence="1">Helix-turn-helix domain-containing protein</fullName>
    </submittedName>
</protein>
<keyword evidence="2" id="KW-1185">Reference proteome</keyword>
<dbReference type="InterPro" id="IPR010921">
    <property type="entry name" value="Trp_repressor/repl_initiator"/>
</dbReference>